<evidence type="ECO:0000313" key="5">
    <source>
        <dbReference type="EnsemblProtists" id="EKX41700"/>
    </source>
</evidence>
<dbReference type="PaxDb" id="55529-EKX41700"/>
<dbReference type="InterPro" id="IPR013703">
    <property type="entry name" value="Peptidase_S49_N_proteobac"/>
</dbReference>
<evidence type="ECO:0000313" key="6">
    <source>
        <dbReference type="Proteomes" id="UP000011087"/>
    </source>
</evidence>
<dbReference type="eggNOG" id="ENOG502R7CR">
    <property type="taxonomic scope" value="Eukaryota"/>
</dbReference>
<feature type="compositionally biased region" description="Polar residues" evidence="1">
    <location>
        <begin position="42"/>
        <end position="55"/>
    </location>
</feature>
<dbReference type="GeneID" id="17298404"/>
<dbReference type="STRING" id="905079.L1J0T2"/>
<reference evidence="6" key="2">
    <citation type="submission" date="2012-11" db="EMBL/GenBank/DDBJ databases">
        <authorList>
            <person name="Kuo A."/>
            <person name="Curtis B.A."/>
            <person name="Tanifuji G."/>
            <person name="Burki F."/>
            <person name="Gruber A."/>
            <person name="Irimia M."/>
            <person name="Maruyama S."/>
            <person name="Arias M.C."/>
            <person name="Ball S.G."/>
            <person name="Gile G.H."/>
            <person name="Hirakawa Y."/>
            <person name="Hopkins J.F."/>
            <person name="Rensing S.A."/>
            <person name="Schmutz J."/>
            <person name="Symeonidi A."/>
            <person name="Elias M."/>
            <person name="Eveleigh R.J."/>
            <person name="Herman E.K."/>
            <person name="Klute M.J."/>
            <person name="Nakayama T."/>
            <person name="Obornik M."/>
            <person name="Reyes-Prieto A."/>
            <person name="Armbrust E.V."/>
            <person name="Aves S.J."/>
            <person name="Beiko R.G."/>
            <person name="Coutinho P."/>
            <person name="Dacks J.B."/>
            <person name="Durnford D.G."/>
            <person name="Fast N.M."/>
            <person name="Green B.R."/>
            <person name="Grisdale C."/>
            <person name="Hempe F."/>
            <person name="Henrissat B."/>
            <person name="Hoppner M.P."/>
            <person name="Ishida K.-I."/>
            <person name="Kim E."/>
            <person name="Koreny L."/>
            <person name="Kroth P.G."/>
            <person name="Liu Y."/>
            <person name="Malik S.-B."/>
            <person name="Maier U.G."/>
            <person name="McRose D."/>
            <person name="Mock T."/>
            <person name="Neilson J.A."/>
            <person name="Onodera N.T."/>
            <person name="Poole A.M."/>
            <person name="Pritham E.J."/>
            <person name="Richards T.A."/>
            <person name="Rocap G."/>
            <person name="Roy S.W."/>
            <person name="Sarai C."/>
            <person name="Schaack S."/>
            <person name="Shirato S."/>
            <person name="Slamovits C.H."/>
            <person name="Spencer D.F."/>
            <person name="Suzuki S."/>
            <person name="Worden A.Z."/>
            <person name="Zauner S."/>
            <person name="Barry K."/>
            <person name="Bell C."/>
            <person name="Bharti A.K."/>
            <person name="Crow J.A."/>
            <person name="Grimwood J."/>
            <person name="Kramer R."/>
            <person name="Lindquist E."/>
            <person name="Lucas S."/>
            <person name="Salamov A."/>
            <person name="McFadden G.I."/>
            <person name="Lane C.E."/>
            <person name="Keeling P.J."/>
            <person name="Gray M.W."/>
            <person name="Grigoriev I.V."/>
            <person name="Archibald J.M."/>
        </authorList>
    </citation>
    <scope>NUCLEOTIDE SEQUENCE</scope>
    <source>
        <strain evidence="6">CCMP2712</strain>
    </source>
</reference>
<feature type="domain" description="Peptidase S49 N-terminal proteobacteria" evidence="3">
    <location>
        <begin position="303"/>
        <end position="386"/>
    </location>
</feature>
<keyword evidence="6" id="KW-1185">Reference proteome</keyword>
<dbReference type="AlphaFoldDB" id="L1J0T2"/>
<reference evidence="5" key="3">
    <citation type="submission" date="2016-03" db="UniProtKB">
        <authorList>
            <consortium name="EnsemblProtists"/>
        </authorList>
    </citation>
    <scope>IDENTIFICATION</scope>
</reference>
<reference evidence="4 6" key="1">
    <citation type="journal article" date="2012" name="Nature">
        <title>Algal genomes reveal evolutionary mosaicism and the fate of nucleomorphs.</title>
        <authorList>
            <consortium name="DOE Joint Genome Institute"/>
            <person name="Curtis B.A."/>
            <person name="Tanifuji G."/>
            <person name="Burki F."/>
            <person name="Gruber A."/>
            <person name="Irimia M."/>
            <person name="Maruyama S."/>
            <person name="Arias M.C."/>
            <person name="Ball S.G."/>
            <person name="Gile G.H."/>
            <person name="Hirakawa Y."/>
            <person name="Hopkins J.F."/>
            <person name="Kuo A."/>
            <person name="Rensing S.A."/>
            <person name="Schmutz J."/>
            <person name="Symeonidi A."/>
            <person name="Elias M."/>
            <person name="Eveleigh R.J."/>
            <person name="Herman E.K."/>
            <person name="Klute M.J."/>
            <person name="Nakayama T."/>
            <person name="Obornik M."/>
            <person name="Reyes-Prieto A."/>
            <person name="Armbrust E.V."/>
            <person name="Aves S.J."/>
            <person name="Beiko R.G."/>
            <person name="Coutinho P."/>
            <person name="Dacks J.B."/>
            <person name="Durnford D.G."/>
            <person name="Fast N.M."/>
            <person name="Green B.R."/>
            <person name="Grisdale C.J."/>
            <person name="Hempel F."/>
            <person name="Henrissat B."/>
            <person name="Hoppner M.P."/>
            <person name="Ishida K."/>
            <person name="Kim E."/>
            <person name="Koreny L."/>
            <person name="Kroth P.G."/>
            <person name="Liu Y."/>
            <person name="Malik S.B."/>
            <person name="Maier U.G."/>
            <person name="McRose D."/>
            <person name="Mock T."/>
            <person name="Neilson J.A."/>
            <person name="Onodera N.T."/>
            <person name="Poole A.M."/>
            <person name="Pritham E.J."/>
            <person name="Richards T.A."/>
            <person name="Rocap G."/>
            <person name="Roy S.W."/>
            <person name="Sarai C."/>
            <person name="Schaack S."/>
            <person name="Shirato S."/>
            <person name="Slamovits C.H."/>
            <person name="Spencer D.F."/>
            <person name="Suzuki S."/>
            <person name="Worden A.Z."/>
            <person name="Zauner S."/>
            <person name="Barry K."/>
            <person name="Bell C."/>
            <person name="Bharti A.K."/>
            <person name="Crow J.A."/>
            <person name="Grimwood J."/>
            <person name="Kramer R."/>
            <person name="Lindquist E."/>
            <person name="Lucas S."/>
            <person name="Salamov A."/>
            <person name="McFadden G.I."/>
            <person name="Lane C.E."/>
            <person name="Keeling P.J."/>
            <person name="Gray M.W."/>
            <person name="Grigoriev I.V."/>
            <person name="Archibald J.M."/>
        </authorList>
    </citation>
    <scope>NUCLEOTIDE SEQUENCE</scope>
    <source>
        <strain evidence="4 6">CCMP2712</strain>
    </source>
</reference>
<dbReference type="EnsemblProtists" id="EKX41700">
    <property type="protein sequence ID" value="EKX41700"/>
    <property type="gene ID" value="GUITHDRAFT_141705"/>
</dbReference>
<dbReference type="GO" id="GO:0004252">
    <property type="term" value="F:serine-type endopeptidase activity"/>
    <property type="evidence" value="ECO:0007669"/>
    <property type="project" value="InterPro"/>
</dbReference>
<evidence type="ECO:0000313" key="4">
    <source>
        <dbReference type="EMBL" id="EKX41700.1"/>
    </source>
</evidence>
<dbReference type="OrthoDB" id="45421at2759"/>
<feature type="signal peptide" evidence="2">
    <location>
        <begin position="1"/>
        <end position="28"/>
    </location>
</feature>
<organism evidence="4">
    <name type="scientific">Guillardia theta (strain CCMP2712)</name>
    <name type="common">Cryptophyte</name>
    <dbReference type="NCBI Taxonomy" id="905079"/>
    <lineage>
        <taxon>Eukaryota</taxon>
        <taxon>Cryptophyceae</taxon>
        <taxon>Pyrenomonadales</taxon>
        <taxon>Geminigeraceae</taxon>
        <taxon>Guillardia</taxon>
    </lineage>
</organism>
<proteinExistence type="predicted"/>
<dbReference type="RefSeq" id="XP_005828680.1">
    <property type="nucleotide sequence ID" value="XM_005828623.1"/>
</dbReference>
<accession>L1J0T2</accession>
<dbReference type="EMBL" id="JH993021">
    <property type="protein sequence ID" value="EKX41700.1"/>
    <property type="molecule type" value="Genomic_DNA"/>
</dbReference>
<protein>
    <recommendedName>
        <fullName evidence="3">Peptidase S49 N-terminal proteobacteria domain-containing protein</fullName>
    </recommendedName>
</protein>
<name>L1J0T2_GUITC</name>
<feature type="chain" id="PRO_5008770712" description="Peptidase S49 N-terminal proteobacteria domain-containing protein" evidence="2">
    <location>
        <begin position="29"/>
        <end position="387"/>
    </location>
</feature>
<dbReference type="Pfam" id="PF08496">
    <property type="entry name" value="Peptidase_S49_N"/>
    <property type="match status" value="1"/>
</dbReference>
<evidence type="ECO:0000256" key="1">
    <source>
        <dbReference type="SAM" id="MobiDB-lite"/>
    </source>
</evidence>
<dbReference type="HOGENOM" id="CLU_714662_0_0_1"/>
<sequence>MSRSFLAYHRCRPLILPAVLLIASPARGFLAPSRIIVQRANLPSPTSRGQSSLWRSPSPALPMMRSGDGSKRGLTSSAAAVAAAVSALVARPEVASAVEQAAQGTGLQDALDEGPMKRFSLFGMPMKPGEPQDLFKIERLNERLENFQYSFEKADSGRRSALISKKRKEFERNYGIQIGSLTDKQANFLPRAAQIFLFQIESIIMAEKRYREIDERLLDEVDKNSQELRSLAVSLGAAAPGAATGNETQGGIMKMMDSMTNRRKLKAVEKKLTKLTSARLSNELSYISAVGSQLDKNQKEKLESLLKSRRGPGFSDKDSFLSFVPAKDGQASHDARHVYVLSFPGDVTASQVAGLRQEVTAISRYANVSRGDEVVLILNSGGGTVTG</sequence>
<feature type="region of interest" description="Disordered" evidence="1">
    <location>
        <begin position="42"/>
        <end position="72"/>
    </location>
</feature>
<dbReference type="KEGG" id="gtt:GUITHDRAFT_141705"/>
<dbReference type="GO" id="GO:0005886">
    <property type="term" value="C:plasma membrane"/>
    <property type="evidence" value="ECO:0007669"/>
    <property type="project" value="InterPro"/>
</dbReference>
<gene>
    <name evidence="4" type="ORF">GUITHDRAFT_141705</name>
</gene>
<keyword evidence="2" id="KW-0732">Signal</keyword>
<dbReference type="Proteomes" id="UP000011087">
    <property type="component" value="Unassembled WGS sequence"/>
</dbReference>
<evidence type="ECO:0000259" key="3">
    <source>
        <dbReference type="Pfam" id="PF08496"/>
    </source>
</evidence>
<evidence type="ECO:0000256" key="2">
    <source>
        <dbReference type="SAM" id="SignalP"/>
    </source>
</evidence>